<reference evidence="5" key="1">
    <citation type="submission" date="2018-02" db="EMBL/GenBank/DDBJ databases">
        <authorList>
            <person name="Cohen D.B."/>
            <person name="Kent A.D."/>
        </authorList>
    </citation>
    <scope>NUCLEOTIDE SEQUENCE</scope>
</reference>
<gene>
    <name evidence="5" type="ORF">FSB_LOCUS52285</name>
</gene>
<keyword evidence="3" id="KW-0479">Metal-binding</keyword>
<dbReference type="InterPro" id="IPR029063">
    <property type="entry name" value="SAM-dependent_MTases_sf"/>
</dbReference>
<protein>
    <submittedName>
        <fullName evidence="5">Uncharacterized protein</fullName>
    </submittedName>
</protein>
<dbReference type="AlphaFoldDB" id="A0A2N9IK40"/>
<dbReference type="EMBL" id="OIVN01005890">
    <property type="protein sequence ID" value="SPD24403.1"/>
    <property type="molecule type" value="Genomic_DNA"/>
</dbReference>
<dbReference type="GO" id="GO:0046872">
    <property type="term" value="F:metal ion binding"/>
    <property type="evidence" value="ECO:0007669"/>
    <property type="project" value="UniProtKB-KW"/>
</dbReference>
<organism evidence="5">
    <name type="scientific">Fagus sylvatica</name>
    <name type="common">Beechnut</name>
    <dbReference type="NCBI Taxonomy" id="28930"/>
    <lineage>
        <taxon>Eukaryota</taxon>
        <taxon>Viridiplantae</taxon>
        <taxon>Streptophyta</taxon>
        <taxon>Embryophyta</taxon>
        <taxon>Tracheophyta</taxon>
        <taxon>Spermatophyta</taxon>
        <taxon>Magnoliopsida</taxon>
        <taxon>eudicotyledons</taxon>
        <taxon>Gunneridae</taxon>
        <taxon>Pentapetalae</taxon>
        <taxon>rosids</taxon>
        <taxon>fabids</taxon>
        <taxon>Fagales</taxon>
        <taxon>Fagaceae</taxon>
        <taxon>Fagus</taxon>
    </lineage>
</organism>
<keyword evidence="1" id="KW-0489">Methyltransferase</keyword>
<dbReference type="InterPro" id="IPR042086">
    <property type="entry name" value="MeTrfase_capping"/>
</dbReference>
<evidence type="ECO:0000256" key="1">
    <source>
        <dbReference type="ARBA" id="ARBA00022603"/>
    </source>
</evidence>
<dbReference type="SUPFAM" id="SSF53335">
    <property type="entry name" value="S-adenosyl-L-methionine-dependent methyltransferases"/>
    <property type="match status" value="1"/>
</dbReference>
<keyword evidence="4" id="KW-0460">Magnesium</keyword>
<evidence type="ECO:0000256" key="2">
    <source>
        <dbReference type="ARBA" id="ARBA00022679"/>
    </source>
</evidence>
<accession>A0A2N9IK40</accession>
<dbReference type="GO" id="GO:0032259">
    <property type="term" value="P:methylation"/>
    <property type="evidence" value="ECO:0007669"/>
    <property type="project" value="UniProtKB-KW"/>
</dbReference>
<dbReference type="PANTHER" id="PTHR31009">
    <property type="entry name" value="S-ADENOSYL-L-METHIONINE:CARBOXYL METHYLTRANSFERASE FAMILY PROTEIN"/>
    <property type="match status" value="1"/>
</dbReference>
<sequence>MACTPTESTPMKGGDGPYSYAHNSSYQRQGVEIARVLINEAIAEKLDIDQFFSSSTSSKLFNIADLGCSVGPNTIIAVENIINSVKLKYQSFGPNQEVLEFQVFFNDHASNDFNTLFKSLPSDKKYFAAGVPGLFQGRLFPKASLHFVHSSYALHWLSKVPKELIDKKSPAWNKGRIFYNNAPNEVREAYSAQFSKDIESFLNVRAQELITGGLMTLIILCVPDGSSSQCSKFALFDLLGACLNEMSDVGLLSEDKVDSFNFPQYHPTRQELETLVKRNSCFSIERMEPLIFPERIRMALDVQMVILQLRAAWEELIKGHFGNDIIDELFDLFKKKIVESSFLSQSSVMPMLEIYVLLKRKIY</sequence>
<proteinExistence type="predicted"/>
<evidence type="ECO:0000256" key="4">
    <source>
        <dbReference type="ARBA" id="ARBA00022842"/>
    </source>
</evidence>
<keyword evidence="2" id="KW-0808">Transferase</keyword>
<dbReference type="Gene3D" id="3.40.50.150">
    <property type="entry name" value="Vaccinia Virus protein VP39"/>
    <property type="match status" value="1"/>
</dbReference>
<dbReference type="Pfam" id="PF03492">
    <property type="entry name" value="Methyltransf_7"/>
    <property type="match status" value="1"/>
</dbReference>
<dbReference type="GO" id="GO:0008168">
    <property type="term" value="F:methyltransferase activity"/>
    <property type="evidence" value="ECO:0007669"/>
    <property type="project" value="UniProtKB-KW"/>
</dbReference>
<dbReference type="Gene3D" id="1.10.1200.270">
    <property type="entry name" value="Methyltransferase, alpha-helical capping domain"/>
    <property type="match status" value="1"/>
</dbReference>
<evidence type="ECO:0000313" key="5">
    <source>
        <dbReference type="EMBL" id="SPD24403.1"/>
    </source>
</evidence>
<dbReference type="InterPro" id="IPR005299">
    <property type="entry name" value="MeTrfase_7"/>
</dbReference>
<evidence type="ECO:0000256" key="3">
    <source>
        <dbReference type="ARBA" id="ARBA00022723"/>
    </source>
</evidence>
<name>A0A2N9IK40_FAGSY</name>